<organism evidence="1 2">
    <name type="scientific">Plakobranchus ocellatus</name>
    <dbReference type="NCBI Taxonomy" id="259542"/>
    <lineage>
        <taxon>Eukaryota</taxon>
        <taxon>Metazoa</taxon>
        <taxon>Spiralia</taxon>
        <taxon>Lophotrochozoa</taxon>
        <taxon>Mollusca</taxon>
        <taxon>Gastropoda</taxon>
        <taxon>Heterobranchia</taxon>
        <taxon>Euthyneura</taxon>
        <taxon>Panpulmonata</taxon>
        <taxon>Sacoglossa</taxon>
        <taxon>Placobranchoidea</taxon>
        <taxon>Plakobranchidae</taxon>
        <taxon>Plakobranchus</taxon>
    </lineage>
</organism>
<accession>A0AAV4DRI1</accession>
<evidence type="ECO:0000313" key="2">
    <source>
        <dbReference type="Proteomes" id="UP000735302"/>
    </source>
</evidence>
<gene>
    <name evidence="1" type="ORF">PoB_007329400</name>
</gene>
<protein>
    <submittedName>
        <fullName evidence="1">Protein fam166b-like</fullName>
    </submittedName>
</protein>
<evidence type="ECO:0000313" key="1">
    <source>
        <dbReference type="EMBL" id="GFO46789.1"/>
    </source>
</evidence>
<dbReference type="EMBL" id="BLXT01008216">
    <property type="protein sequence ID" value="GFO46789.1"/>
    <property type="molecule type" value="Genomic_DNA"/>
</dbReference>
<keyword evidence="2" id="KW-1185">Reference proteome</keyword>
<sequence>MTADLLTDDEIQSSDRPVLHELNPDTSRKEALNNARDYLVTSRSYSHGEEKFVENIIPGYAGKPDFMVIIVLRFGGKPDFMVIIVLRFGGKPDFMVIIVPRYAGKPVYRHYCT</sequence>
<dbReference type="Proteomes" id="UP000735302">
    <property type="component" value="Unassembled WGS sequence"/>
</dbReference>
<reference evidence="1 2" key="1">
    <citation type="journal article" date="2021" name="Elife">
        <title>Chloroplast acquisition without the gene transfer in kleptoplastic sea slugs, Plakobranchus ocellatus.</title>
        <authorList>
            <person name="Maeda T."/>
            <person name="Takahashi S."/>
            <person name="Yoshida T."/>
            <person name="Shimamura S."/>
            <person name="Takaki Y."/>
            <person name="Nagai Y."/>
            <person name="Toyoda A."/>
            <person name="Suzuki Y."/>
            <person name="Arimoto A."/>
            <person name="Ishii H."/>
            <person name="Satoh N."/>
            <person name="Nishiyama T."/>
            <person name="Hasebe M."/>
            <person name="Maruyama T."/>
            <person name="Minagawa J."/>
            <person name="Obokata J."/>
            <person name="Shigenobu S."/>
        </authorList>
    </citation>
    <scope>NUCLEOTIDE SEQUENCE [LARGE SCALE GENOMIC DNA]</scope>
</reference>
<dbReference type="AlphaFoldDB" id="A0AAV4DRI1"/>
<proteinExistence type="predicted"/>
<name>A0AAV4DRI1_9GAST</name>
<comment type="caution">
    <text evidence="1">The sequence shown here is derived from an EMBL/GenBank/DDBJ whole genome shotgun (WGS) entry which is preliminary data.</text>
</comment>